<feature type="compositionally biased region" description="Basic and acidic residues" evidence="1">
    <location>
        <begin position="39"/>
        <end position="48"/>
    </location>
</feature>
<name>A0AA38FIJ9_TAXCH</name>
<evidence type="ECO:0000313" key="2">
    <source>
        <dbReference type="EMBL" id="KAH9303865.1"/>
    </source>
</evidence>
<dbReference type="Proteomes" id="UP000824469">
    <property type="component" value="Unassembled WGS sequence"/>
</dbReference>
<feature type="compositionally biased region" description="Basic residues" evidence="1">
    <location>
        <begin position="26"/>
        <end position="38"/>
    </location>
</feature>
<protein>
    <recommendedName>
        <fullName evidence="4">CCHC-type domain-containing protein</fullName>
    </recommendedName>
</protein>
<evidence type="ECO:0000256" key="1">
    <source>
        <dbReference type="SAM" id="MobiDB-lite"/>
    </source>
</evidence>
<dbReference type="SUPFAM" id="SSF57756">
    <property type="entry name" value="Retrovirus zinc finger-like domains"/>
    <property type="match status" value="1"/>
</dbReference>
<organism evidence="2 3">
    <name type="scientific">Taxus chinensis</name>
    <name type="common">Chinese yew</name>
    <name type="synonym">Taxus wallichiana var. chinensis</name>
    <dbReference type="NCBI Taxonomy" id="29808"/>
    <lineage>
        <taxon>Eukaryota</taxon>
        <taxon>Viridiplantae</taxon>
        <taxon>Streptophyta</taxon>
        <taxon>Embryophyta</taxon>
        <taxon>Tracheophyta</taxon>
        <taxon>Spermatophyta</taxon>
        <taxon>Pinopsida</taxon>
        <taxon>Pinidae</taxon>
        <taxon>Conifers II</taxon>
        <taxon>Cupressales</taxon>
        <taxon>Taxaceae</taxon>
        <taxon>Taxus</taxon>
    </lineage>
</organism>
<dbReference type="GO" id="GO:0008270">
    <property type="term" value="F:zinc ion binding"/>
    <property type="evidence" value="ECO:0007669"/>
    <property type="project" value="InterPro"/>
</dbReference>
<feature type="non-terminal residue" evidence="2">
    <location>
        <position position="1"/>
    </location>
</feature>
<dbReference type="GO" id="GO:0003676">
    <property type="term" value="F:nucleic acid binding"/>
    <property type="evidence" value="ECO:0007669"/>
    <property type="project" value="InterPro"/>
</dbReference>
<keyword evidence="3" id="KW-1185">Reference proteome</keyword>
<dbReference type="InterPro" id="IPR036875">
    <property type="entry name" value="Znf_CCHC_sf"/>
</dbReference>
<feature type="region of interest" description="Disordered" evidence="1">
    <location>
        <begin position="1"/>
        <end position="48"/>
    </location>
</feature>
<dbReference type="EMBL" id="JAHRHJ020000008">
    <property type="protein sequence ID" value="KAH9303865.1"/>
    <property type="molecule type" value="Genomic_DNA"/>
</dbReference>
<feature type="non-terminal residue" evidence="2">
    <location>
        <position position="132"/>
    </location>
</feature>
<feature type="compositionally biased region" description="Basic and acidic residues" evidence="1">
    <location>
        <begin position="1"/>
        <end position="11"/>
    </location>
</feature>
<comment type="caution">
    <text evidence="2">The sequence shown here is derived from an EMBL/GenBank/DDBJ whole genome shotgun (WGS) entry which is preliminary data.</text>
</comment>
<accession>A0AA38FIJ9</accession>
<evidence type="ECO:0000313" key="3">
    <source>
        <dbReference type="Proteomes" id="UP000824469"/>
    </source>
</evidence>
<reference evidence="2 3" key="1">
    <citation type="journal article" date="2021" name="Nat. Plants">
        <title>The Taxus genome provides insights into paclitaxel biosynthesis.</title>
        <authorList>
            <person name="Xiong X."/>
            <person name="Gou J."/>
            <person name="Liao Q."/>
            <person name="Li Y."/>
            <person name="Zhou Q."/>
            <person name="Bi G."/>
            <person name="Li C."/>
            <person name="Du R."/>
            <person name="Wang X."/>
            <person name="Sun T."/>
            <person name="Guo L."/>
            <person name="Liang H."/>
            <person name="Lu P."/>
            <person name="Wu Y."/>
            <person name="Zhang Z."/>
            <person name="Ro D.K."/>
            <person name="Shang Y."/>
            <person name="Huang S."/>
            <person name="Yan J."/>
        </authorList>
    </citation>
    <scope>NUCLEOTIDE SEQUENCE [LARGE SCALE GENOMIC DNA]</scope>
    <source>
        <strain evidence="2">Ta-2019</strain>
    </source>
</reference>
<gene>
    <name evidence="2" type="ORF">KI387_008269</name>
</gene>
<sequence length="132" mass="15091">CESEEMRRKSIGDSSTFGNALTVERRGRKNNIGKGNHRKSNDRGSSKFKSKLECWHCGKVGHVKKDYWALWDKKKKKEETKDVMAIGDVCQDALILSLDNIAESWALDLGASFHATPHRHYFTNFVQRDIGH</sequence>
<evidence type="ECO:0008006" key="4">
    <source>
        <dbReference type="Google" id="ProtNLM"/>
    </source>
</evidence>
<proteinExistence type="predicted"/>
<dbReference type="AlphaFoldDB" id="A0AA38FIJ9"/>